<keyword evidence="2" id="KW-1185">Reference proteome</keyword>
<sequence length="62" mass="6949">MTETMQSATDYVIAALEAKGTATRHDFDIPAIVAETHAVADTWDFRSVESDTFWQIAARFLK</sequence>
<dbReference type="RefSeq" id="WP_077115748.1">
    <property type="nucleotide sequence ID" value="NZ_LOKT01000007.1"/>
</dbReference>
<organism evidence="1 2">
    <name type="scientific">Nocardia donostiensis</name>
    <dbReference type="NCBI Taxonomy" id="1538463"/>
    <lineage>
        <taxon>Bacteria</taxon>
        <taxon>Bacillati</taxon>
        <taxon>Actinomycetota</taxon>
        <taxon>Actinomycetes</taxon>
        <taxon>Mycobacteriales</taxon>
        <taxon>Nocardiaceae</taxon>
        <taxon>Nocardia</taxon>
    </lineage>
</organism>
<accession>A0A1W0AX07</accession>
<protein>
    <submittedName>
        <fullName evidence="1">Uncharacterized protein</fullName>
    </submittedName>
</protein>
<dbReference type="Proteomes" id="UP000188836">
    <property type="component" value="Unassembled WGS sequence"/>
</dbReference>
<evidence type="ECO:0000313" key="1">
    <source>
        <dbReference type="EMBL" id="ONM49219.1"/>
    </source>
</evidence>
<reference evidence="1 2" key="1">
    <citation type="journal article" date="2016" name="Antonie Van Leeuwenhoek">
        <title>Nocardia donostiensis sp. nov., isolated from human respiratory specimens.</title>
        <authorList>
            <person name="Ercibengoa M."/>
            <person name="Bell M."/>
            <person name="Marimon J.M."/>
            <person name="Humrighouse B."/>
            <person name="Klenk H.P."/>
            <person name="Potter G."/>
            <person name="Perez-Trallero E."/>
        </authorList>
    </citation>
    <scope>NUCLEOTIDE SEQUENCE [LARGE SCALE GENOMIC DNA]</scope>
    <source>
        <strain evidence="1 2">X1655</strain>
    </source>
</reference>
<gene>
    <name evidence="1" type="ORF">B0T46_07380</name>
</gene>
<comment type="caution">
    <text evidence="1">The sequence shown here is derived from an EMBL/GenBank/DDBJ whole genome shotgun (WGS) entry which is preliminary data.</text>
</comment>
<dbReference type="AlphaFoldDB" id="A0A1W0AX07"/>
<dbReference type="EMBL" id="MUMY01000005">
    <property type="protein sequence ID" value="ONM49219.1"/>
    <property type="molecule type" value="Genomic_DNA"/>
</dbReference>
<dbReference type="OrthoDB" id="4560402at2"/>
<evidence type="ECO:0000313" key="2">
    <source>
        <dbReference type="Proteomes" id="UP000188836"/>
    </source>
</evidence>
<proteinExistence type="predicted"/>
<name>A0A1W0AX07_9NOCA</name>